<protein>
    <recommendedName>
        <fullName evidence="1">DUF5641 domain-containing protein</fullName>
    </recommendedName>
</protein>
<organism evidence="2 3">
    <name type="scientific">Ancylostoma duodenale</name>
    <dbReference type="NCBI Taxonomy" id="51022"/>
    <lineage>
        <taxon>Eukaryota</taxon>
        <taxon>Metazoa</taxon>
        <taxon>Ecdysozoa</taxon>
        <taxon>Nematoda</taxon>
        <taxon>Chromadorea</taxon>
        <taxon>Rhabditida</taxon>
        <taxon>Rhabditina</taxon>
        <taxon>Rhabditomorpha</taxon>
        <taxon>Strongyloidea</taxon>
        <taxon>Ancylostomatidae</taxon>
        <taxon>Ancylostomatinae</taxon>
        <taxon>Ancylostoma</taxon>
    </lineage>
</organism>
<evidence type="ECO:0000259" key="1">
    <source>
        <dbReference type="Pfam" id="PF18701"/>
    </source>
</evidence>
<sequence length="257" mass="29089">MAGGFYGKLIKSIKHYLCNELGKIHLDLYNLITVVTEIEASPTPPLTYQEAKLEHLTILRPNNFIQKEIIITYPFDAISTDAEDPNYHLATARGEIQARKQAKEALQSSYVTTQKIWRTWYSEYLMSLGEQHRKRLSTAHSSSAKLHEGTVVLLILAILSRNDQRLLRIVEAPAGADGVICEAKLRTAIGRIIRRSINLIVSIKLDYDREKTLPRDLRENLPADASSTVGTPDTECERYNLGKRRQVSYNESSANHN</sequence>
<dbReference type="Pfam" id="PF18701">
    <property type="entry name" value="DUF5641"/>
    <property type="match status" value="1"/>
</dbReference>
<evidence type="ECO:0000313" key="2">
    <source>
        <dbReference type="EMBL" id="KIH60326.1"/>
    </source>
</evidence>
<dbReference type="EMBL" id="KN731068">
    <property type="protein sequence ID" value="KIH60326.1"/>
    <property type="molecule type" value="Genomic_DNA"/>
</dbReference>
<dbReference type="AlphaFoldDB" id="A0A0C2GT54"/>
<dbReference type="Proteomes" id="UP000054047">
    <property type="component" value="Unassembled WGS sequence"/>
</dbReference>
<gene>
    <name evidence="2" type="ORF">ANCDUO_09426</name>
</gene>
<name>A0A0C2GT54_9BILA</name>
<evidence type="ECO:0000313" key="3">
    <source>
        <dbReference type="Proteomes" id="UP000054047"/>
    </source>
</evidence>
<feature type="domain" description="DUF5641" evidence="1">
    <location>
        <begin position="111"/>
        <end position="200"/>
    </location>
</feature>
<dbReference type="InterPro" id="IPR040676">
    <property type="entry name" value="DUF5641"/>
</dbReference>
<accession>A0A0C2GT54</accession>
<dbReference type="OrthoDB" id="5866088at2759"/>
<keyword evidence="3" id="KW-1185">Reference proteome</keyword>
<reference evidence="2 3" key="1">
    <citation type="submission" date="2013-12" db="EMBL/GenBank/DDBJ databases">
        <title>Draft genome of the parsitic nematode Ancylostoma duodenale.</title>
        <authorList>
            <person name="Mitreva M."/>
        </authorList>
    </citation>
    <scope>NUCLEOTIDE SEQUENCE [LARGE SCALE GENOMIC DNA]</scope>
    <source>
        <strain evidence="2 3">Zhejiang</strain>
    </source>
</reference>
<proteinExistence type="predicted"/>